<proteinExistence type="predicted"/>
<evidence type="ECO:0000313" key="1">
    <source>
        <dbReference type="EMBL" id="SMF12695.1"/>
    </source>
</evidence>
<dbReference type="STRING" id="1123014.SAMN02745746_01440"/>
<gene>
    <name evidence="1" type="ORF">SAMN02745746_01440</name>
</gene>
<name>A0A1Y6BNG8_9NEIS</name>
<dbReference type="Pfam" id="PF11745">
    <property type="entry name" value="DUF3304"/>
    <property type="match status" value="1"/>
</dbReference>
<dbReference type="AlphaFoldDB" id="A0A1Y6BNG8"/>
<accession>A0A1Y6BNG8</accession>
<evidence type="ECO:0000313" key="2">
    <source>
        <dbReference type="Proteomes" id="UP000192920"/>
    </source>
</evidence>
<dbReference type="InterPro" id="IPR021733">
    <property type="entry name" value="DUF3304"/>
</dbReference>
<reference evidence="2" key="1">
    <citation type="submission" date="2017-04" db="EMBL/GenBank/DDBJ databases">
        <authorList>
            <person name="Varghese N."/>
            <person name="Submissions S."/>
        </authorList>
    </citation>
    <scope>NUCLEOTIDE SEQUENCE [LARGE SCALE GENOMIC DNA]</scope>
    <source>
        <strain evidence="2">DSM 22618</strain>
    </source>
</reference>
<dbReference type="Proteomes" id="UP000192920">
    <property type="component" value="Unassembled WGS sequence"/>
</dbReference>
<keyword evidence="2" id="KW-1185">Reference proteome</keyword>
<organism evidence="1 2">
    <name type="scientific">Pseudogulbenkiania subflava DSM 22618</name>
    <dbReference type="NCBI Taxonomy" id="1123014"/>
    <lineage>
        <taxon>Bacteria</taxon>
        <taxon>Pseudomonadati</taxon>
        <taxon>Pseudomonadota</taxon>
        <taxon>Betaproteobacteria</taxon>
        <taxon>Neisseriales</taxon>
        <taxon>Chromobacteriaceae</taxon>
        <taxon>Pseudogulbenkiania</taxon>
    </lineage>
</organism>
<dbReference type="EMBL" id="FXAG01000006">
    <property type="protein sequence ID" value="SMF12695.1"/>
    <property type="molecule type" value="Genomic_DNA"/>
</dbReference>
<sequence length="208" mass="23044">MVCCGVLLAGCSSLGSGQQLGATLTAVNYTDWPFDWVGVARVAEPEKAMAADGVEAFGASGQMCCVSLLAKWQPGMELVVQTQDGTRAKSAKEWGQEHIPIINHRVVVPRYDSSDVGTVWVQLLPGGKVELVVSRFDPTHAQWPGKVKGWPVPTVEYRRKIWDRDMKLLTDDLSDFEKAIQRGNVDVEKFKKAIEIVKMRMARMGERP</sequence>
<evidence type="ECO:0008006" key="3">
    <source>
        <dbReference type="Google" id="ProtNLM"/>
    </source>
</evidence>
<protein>
    <recommendedName>
        <fullName evidence="3">DUF3304 domain-containing protein</fullName>
    </recommendedName>
</protein>